<comment type="similarity">
    <text evidence="4 19">In the C-terminal section; belongs to the NnrD/CARKD family.</text>
</comment>
<keyword evidence="11 18" id="KW-0413">Isomerase</keyword>
<dbReference type="PIRSF" id="PIRSF017184">
    <property type="entry name" value="Nnr"/>
    <property type="match status" value="1"/>
</dbReference>
<evidence type="ECO:0000256" key="14">
    <source>
        <dbReference type="ARBA" id="ARBA00025153"/>
    </source>
</evidence>
<dbReference type="GO" id="GO:0046496">
    <property type="term" value="P:nicotinamide nucleotide metabolic process"/>
    <property type="evidence" value="ECO:0007669"/>
    <property type="project" value="UniProtKB-UniRule"/>
</dbReference>
<dbReference type="PROSITE" id="PS01050">
    <property type="entry name" value="YJEF_C_2"/>
    <property type="match status" value="1"/>
</dbReference>
<evidence type="ECO:0000256" key="6">
    <source>
        <dbReference type="ARBA" id="ARBA00022741"/>
    </source>
</evidence>
<sequence>MKVVSPSTMRDIDRRAIKDFGVPGIVLMENACREVAVAVWRIWERVKENRRVPPKVAVFCGRGNNGGDGFGAARHLVNMGFEVRVFLASDPSEIKGDAAVNFEIVRRMGIPVITLRGETDLEKARGFYSESFAAVDALFGTGLRGEIKGFPRRVIEFINEGGCPVVAVDIPSGICGMTGKVLGAAVRAEVTVTMGLPKIGLLLYPGASYAGKIIVADIGLPAKILDDVKAEGLLLDRQVISGYFKPYAPDAHKGDFGRVFIIAGSKGMTGAAALAGLGAVRGGAGLVTIGIPEGLNDILEVKVTEVMTLPLPQTHEGSLSIKALEPALDFAKGCDAVAIGPGLSRHEETAEFVRKFVAECPVPVVIDADGLNALSEDPDVLKKSVAPAVITPHPGEMGRLLSVTAEKVQENRWDAVREACDRFGCTAVLKGARTLVASPDYPTCINPTGNPGMATGGSGDVLTGMIAALAARGLKCHEAAAAGVYLHGLAGDLAAREKGEIPLIAGDILDHIHEAFKYVLEGESLDGCEGQAHQGRD</sequence>
<feature type="binding site" evidence="17">
    <location>
        <position position="393"/>
    </location>
    <ligand>
        <name>(6S)-NADPHX</name>
        <dbReference type="ChEBI" id="CHEBI:64076"/>
    </ligand>
</feature>
<feature type="binding site" evidence="18">
    <location>
        <begin position="64"/>
        <end position="68"/>
    </location>
    <ligand>
        <name>(6S)-NADPHX</name>
        <dbReference type="ChEBI" id="CHEBI:64076"/>
    </ligand>
</feature>
<feature type="domain" description="YjeF N-terminal" evidence="21">
    <location>
        <begin position="9"/>
        <end position="226"/>
    </location>
</feature>
<evidence type="ECO:0000256" key="16">
    <source>
        <dbReference type="ARBA" id="ARBA00049209"/>
    </source>
</evidence>
<comment type="catalytic activity">
    <reaction evidence="1 18 19">
        <text>(6R)-NADHX = (6S)-NADHX</text>
        <dbReference type="Rhea" id="RHEA:32215"/>
        <dbReference type="ChEBI" id="CHEBI:64074"/>
        <dbReference type="ChEBI" id="CHEBI:64075"/>
        <dbReference type="EC" id="5.1.99.6"/>
    </reaction>
</comment>
<dbReference type="AlphaFoldDB" id="D9RZ91"/>
<evidence type="ECO:0000256" key="18">
    <source>
        <dbReference type="HAMAP-Rule" id="MF_01966"/>
    </source>
</evidence>
<organism evidence="22 23">
    <name type="scientific">Thermosediminibacter oceani (strain ATCC BAA-1034 / DSM 16646 / JW/IW-1228P)</name>
    <dbReference type="NCBI Taxonomy" id="555079"/>
    <lineage>
        <taxon>Bacteria</taxon>
        <taxon>Bacillati</taxon>
        <taxon>Bacillota</taxon>
        <taxon>Clostridia</taxon>
        <taxon>Thermosediminibacterales</taxon>
        <taxon>Thermosediminibacteraceae</taxon>
        <taxon>Thermosediminibacter</taxon>
    </lineage>
</organism>
<comment type="catalytic activity">
    <reaction evidence="2 18 19">
        <text>(6R)-NADPHX = (6S)-NADPHX</text>
        <dbReference type="Rhea" id="RHEA:32227"/>
        <dbReference type="ChEBI" id="CHEBI:64076"/>
        <dbReference type="ChEBI" id="CHEBI:64077"/>
        <dbReference type="EC" id="5.1.99.6"/>
    </reaction>
</comment>
<evidence type="ECO:0000256" key="5">
    <source>
        <dbReference type="ARBA" id="ARBA00022723"/>
    </source>
</evidence>
<dbReference type="GO" id="GO:0016301">
    <property type="term" value="F:kinase activity"/>
    <property type="evidence" value="ECO:0007669"/>
    <property type="project" value="UniProtKB-KW"/>
</dbReference>
<dbReference type="NCBIfam" id="TIGR00197">
    <property type="entry name" value="yjeF_nterm"/>
    <property type="match status" value="1"/>
</dbReference>
<evidence type="ECO:0000256" key="19">
    <source>
        <dbReference type="PIRNR" id="PIRNR017184"/>
    </source>
</evidence>
<keyword evidence="10 17" id="KW-0520">NAD</keyword>
<comment type="function">
    <text evidence="14 19">Bifunctional enzyme that catalyzes the epimerization of the S- and R-forms of NAD(P)HX and the dehydration of the S-form of NAD(P)HX at the expense of ADP, which is converted to AMP. This allows the repair of both epimers of NAD(P)HX, a damaged form of NAD(P)H that is a result of enzymatic or heat-dependent hydration.</text>
</comment>
<dbReference type="PROSITE" id="PS51385">
    <property type="entry name" value="YJEF_N"/>
    <property type="match status" value="1"/>
</dbReference>
<dbReference type="InterPro" id="IPR036652">
    <property type="entry name" value="YjeF_N_dom_sf"/>
</dbReference>
<dbReference type="OrthoDB" id="9806925at2"/>
<comment type="cofactor">
    <cofactor evidence="17">
        <name>Mg(2+)</name>
        <dbReference type="ChEBI" id="CHEBI:18420"/>
    </cofactor>
</comment>
<keyword evidence="12 17" id="KW-0456">Lyase</keyword>
<feature type="binding site" evidence="18">
    <location>
        <position position="172"/>
    </location>
    <ligand>
        <name>K(+)</name>
        <dbReference type="ChEBI" id="CHEBI:29103"/>
    </ligand>
</feature>
<evidence type="ECO:0000259" key="21">
    <source>
        <dbReference type="PROSITE" id="PS51385"/>
    </source>
</evidence>
<dbReference type="HAMAP" id="MF_01966">
    <property type="entry name" value="NADHX_epimerase"/>
    <property type="match status" value="1"/>
</dbReference>
<dbReference type="Gene3D" id="3.40.1190.20">
    <property type="match status" value="1"/>
</dbReference>
<comment type="catalytic activity">
    <reaction evidence="15 17 19">
        <text>(6S)-NADHX + ADP = AMP + phosphate + NADH + H(+)</text>
        <dbReference type="Rhea" id="RHEA:32223"/>
        <dbReference type="ChEBI" id="CHEBI:15378"/>
        <dbReference type="ChEBI" id="CHEBI:43474"/>
        <dbReference type="ChEBI" id="CHEBI:57945"/>
        <dbReference type="ChEBI" id="CHEBI:64074"/>
        <dbReference type="ChEBI" id="CHEBI:456215"/>
        <dbReference type="ChEBI" id="CHEBI:456216"/>
        <dbReference type="EC" id="4.2.1.136"/>
    </reaction>
</comment>
<dbReference type="PANTHER" id="PTHR12592">
    <property type="entry name" value="ATP-DEPENDENT (S)-NAD(P)H-HYDRATE DEHYDRATASE FAMILY MEMBER"/>
    <property type="match status" value="1"/>
</dbReference>
<keyword evidence="7 17" id="KW-0067">ATP-binding</keyword>
<comment type="function">
    <text evidence="18">Catalyzes the epimerization of the S- and R-forms of NAD(P)HX, a damaged form of NAD(P)H that is a result of enzymatic or heat-dependent hydration. This is a prerequisite for the S-specific NAD(P)H-hydrate dehydratase to allow the repair of both epimers of NAD(P)HX.</text>
</comment>
<evidence type="ECO:0000256" key="1">
    <source>
        <dbReference type="ARBA" id="ARBA00000013"/>
    </source>
</evidence>
<dbReference type="STRING" id="555079.Toce_1916"/>
<feature type="binding site" evidence="17">
    <location>
        <begin position="430"/>
        <end position="434"/>
    </location>
    <ligand>
        <name>AMP</name>
        <dbReference type="ChEBI" id="CHEBI:456215"/>
    </ligand>
</feature>
<dbReference type="InterPro" id="IPR000631">
    <property type="entry name" value="CARKD"/>
</dbReference>
<evidence type="ECO:0000256" key="12">
    <source>
        <dbReference type="ARBA" id="ARBA00023239"/>
    </source>
</evidence>
<dbReference type="Pfam" id="PF01256">
    <property type="entry name" value="Carb_kinase"/>
    <property type="match status" value="1"/>
</dbReference>
<dbReference type="eggNOG" id="COG0062">
    <property type="taxonomic scope" value="Bacteria"/>
</dbReference>
<dbReference type="EC" id="5.1.99.6" evidence="19"/>
<evidence type="ECO:0000256" key="3">
    <source>
        <dbReference type="ARBA" id="ARBA00006001"/>
    </source>
</evidence>
<evidence type="ECO:0000256" key="10">
    <source>
        <dbReference type="ARBA" id="ARBA00023027"/>
    </source>
</evidence>
<dbReference type="InterPro" id="IPR004443">
    <property type="entry name" value="YjeF_N_dom"/>
</dbReference>
<proteinExistence type="inferred from homology"/>
<comment type="similarity">
    <text evidence="3 19">In the N-terminal section; belongs to the NnrE/AIBP family.</text>
</comment>
<feature type="binding site" evidence="18">
    <location>
        <begin position="140"/>
        <end position="146"/>
    </location>
    <ligand>
        <name>(6S)-NADPHX</name>
        <dbReference type="ChEBI" id="CHEBI:64076"/>
    </ligand>
</feature>
<dbReference type="Gene3D" id="3.40.50.10260">
    <property type="entry name" value="YjeF N-terminal domain"/>
    <property type="match status" value="1"/>
</dbReference>
<evidence type="ECO:0000256" key="15">
    <source>
        <dbReference type="ARBA" id="ARBA00048238"/>
    </source>
</evidence>
<evidence type="ECO:0000256" key="17">
    <source>
        <dbReference type="HAMAP-Rule" id="MF_01965"/>
    </source>
</evidence>
<comment type="cofactor">
    <cofactor evidence="18 19">
        <name>K(+)</name>
        <dbReference type="ChEBI" id="CHEBI:29103"/>
    </cofactor>
    <text evidence="18 19">Binds 1 potassium ion per subunit.</text>
</comment>
<feature type="binding site" evidence="17">
    <location>
        <position position="342"/>
    </location>
    <ligand>
        <name>(6S)-NADPHX</name>
        <dbReference type="ChEBI" id="CHEBI:64076"/>
    </ligand>
</feature>
<feature type="binding site" evidence="17">
    <location>
        <position position="271"/>
    </location>
    <ligand>
        <name>(6S)-NADPHX</name>
        <dbReference type="ChEBI" id="CHEBI:64076"/>
    </ligand>
</feature>
<keyword evidence="13" id="KW-0511">Multifunctional enzyme</keyword>
<protein>
    <recommendedName>
        <fullName evidence="19">Bifunctional NAD(P)H-hydrate repair enzyme</fullName>
    </recommendedName>
    <alternativeName>
        <fullName evidence="19">Nicotinamide nucleotide repair protein</fullName>
    </alternativeName>
    <domain>
        <recommendedName>
            <fullName evidence="19">ADP-dependent (S)-NAD(P)H-hydrate dehydratase</fullName>
            <ecNumber evidence="19">4.2.1.136</ecNumber>
        </recommendedName>
        <alternativeName>
            <fullName evidence="19">ADP-dependent NAD(P)HX dehydratase</fullName>
        </alternativeName>
    </domain>
    <domain>
        <recommendedName>
            <fullName evidence="19">NAD(P)H-hydrate epimerase</fullName>
            <ecNumber evidence="19">5.1.99.6</ecNumber>
        </recommendedName>
    </domain>
</protein>
<keyword evidence="8 17" id="KW-0521">NADP</keyword>
<dbReference type="KEGG" id="toc:Toce_1916"/>
<evidence type="ECO:0000313" key="23">
    <source>
        <dbReference type="Proteomes" id="UP000000272"/>
    </source>
</evidence>
<evidence type="ECO:0000259" key="20">
    <source>
        <dbReference type="PROSITE" id="PS51383"/>
    </source>
</evidence>
<comment type="function">
    <text evidence="17">Catalyzes the dehydration of the S-form of NAD(P)HX at the expense of ADP, which is converted to AMP. Together with NAD(P)HX epimerase, which catalyzes the epimerization of the S- and R-forms, the enzyme allows the repair of both epimers of NAD(P)HX, a damaged form of NAD(P)H that is a result of enzymatic or heat-dependent hydration.</text>
</comment>
<reference evidence="22 23" key="1">
    <citation type="journal article" date="2010" name="Stand. Genomic Sci.">
        <title>Complete genome sequence of Thermosediminibacter oceani type strain (JW/IW-1228P).</title>
        <authorList>
            <person name="Pitluck S."/>
            <person name="Yasawong M."/>
            <person name="Munk C."/>
            <person name="Nolan M."/>
            <person name="Lapidus A."/>
            <person name="Lucas S."/>
            <person name="Glavina Del Rio T."/>
            <person name="Tice H."/>
            <person name="Cheng J.F."/>
            <person name="Bruce D."/>
            <person name="Detter C."/>
            <person name="Tapia R."/>
            <person name="Han C."/>
            <person name="Goodwin L."/>
            <person name="Liolios K."/>
            <person name="Ivanova N."/>
            <person name="Mavromatis K."/>
            <person name="Mikhailova N."/>
            <person name="Pati A."/>
            <person name="Chen A."/>
            <person name="Palaniappan K."/>
            <person name="Land M."/>
            <person name="Hauser L."/>
            <person name="Chang Y.J."/>
            <person name="Jeffries C.D."/>
            <person name="Rohde M."/>
            <person name="Spring S."/>
            <person name="Sikorski J."/>
            <person name="Goker M."/>
            <person name="Woyke T."/>
            <person name="Bristow J."/>
            <person name="Eisen J.A."/>
            <person name="Markowitz V."/>
            <person name="Hugenholtz P."/>
            <person name="Kyrpides N.C."/>
            <person name="Klenk H.P."/>
        </authorList>
    </citation>
    <scope>NUCLEOTIDE SEQUENCE [LARGE SCALE GENOMIC DNA]</scope>
    <source>
        <strain evidence="23">ATCC BAA-1034 / DSM 16646 / JW/IW-1228P</strain>
    </source>
</reference>
<dbReference type="SUPFAM" id="SSF53613">
    <property type="entry name" value="Ribokinase-like"/>
    <property type="match status" value="1"/>
</dbReference>
<dbReference type="Proteomes" id="UP000000272">
    <property type="component" value="Chromosome"/>
</dbReference>
<feature type="binding site" evidence="18">
    <location>
        <position position="65"/>
    </location>
    <ligand>
        <name>K(+)</name>
        <dbReference type="ChEBI" id="CHEBI:29103"/>
    </ligand>
</feature>
<dbReference type="eggNOG" id="COG0063">
    <property type="taxonomic scope" value="Bacteria"/>
</dbReference>
<keyword evidence="23" id="KW-1185">Reference proteome</keyword>
<dbReference type="GO" id="GO:0005524">
    <property type="term" value="F:ATP binding"/>
    <property type="evidence" value="ECO:0007669"/>
    <property type="project" value="UniProtKB-UniRule"/>
</dbReference>
<dbReference type="SUPFAM" id="SSF64153">
    <property type="entry name" value="YjeF N-terminal domain-like"/>
    <property type="match status" value="1"/>
</dbReference>
<evidence type="ECO:0000256" key="7">
    <source>
        <dbReference type="ARBA" id="ARBA00022840"/>
    </source>
</evidence>
<dbReference type="Pfam" id="PF03853">
    <property type="entry name" value="YjeF_N"/>
    <property type="match status" value="1"/>
</dbReference>
<evidence type="ECO:0000256" key="8">
    <source>
        <dbReference type="ARBA" id="ARBA00022857"/>
    </source>
</evidence>
<dbReference type="InterPro" id="IPR029056">
    <property type="entry name" value="Ribokinase-like"/>
</dbReference>
<feature type="binding site" evidence="18">
    <location>
        <position position="136"/>
    </location>
    <ligand>
        <name>K(+)</name>
        <dbReference type="ChEBI" id="CHEBI:29103"/>
    </ligand>
</feature>
<comment type="subunit">
    <text evidence="17">Homotetramer.</text>
</comment>
<comment type="similarity">
    <text evidence="17">Belongs to the NnrD/CARKD family.</text>
</comment>
<dbReference type="HAMAP" id="MF_01965">
    <property type="entry name" value="NADHX_dehydratase"/>
    <property type="match status" value="1"/>
</dbReference>
<evidence type="ECO:0000256" key="11">
    <source>
        <dbReference type="ARBA" id="ARBA00023235"/>
    </source>
</evidence>
<dbReference type="GO" id="GO:0052855">
    <property type="term" value="F:ADP-dependent NAD(P)H-hydrate dehydratase activity"/>
    <property type="evidence" value="ECO:0007669"/>
    <property type="project" value="UniProtKB-UniRule"/>
</dbReference>
<feature type="domain" description="YjeF C-terminal" evidence="20">
    <location>
        <begin position="236"/>
        <end position="519"/>
    </location>
</feature>
<dbReference type="CDD" id="cd01171">
    <property type="entry name" value="YXKO-related"/>
    <property type="match status" value="1"/>
</dbReference>
<dbReference type="GO" id="GO:0110051">
    <property type="term" value="P:metabolite repair"/>
    <property type="evidence" value="ECO:0007669"/>
    <property type="project" value="TreeGrafter"/>
</dbReference>
<dbReference type="GO" id="GO:0052856">
    <property type="term" value="F:NAD(P)HX epimerase activity"/>
    <property type="evidence" value="ECO:0007669"/>
    <property type="project" value="UniProtKB-UniRule"/>
</dbReference>
<dbReference type="PANTHER" id="PTHR12592:SF0">
    <property type="entry name" value="ATP-DEPENDENT (S)-NAD(P)H-HYDRATE DEHYDRATASE"/>
    <property type="match status" value="1"/>
</dbReference>
<feature type="binding site" evidence="17">
    <location>
        <position position="459"/>
    </location>
    <ligand>
        <name>AMP</name>
        <dbReference type="ChEBI" id="CHEBI:456215"/>
    </ligand>
</feature>
<evidence type="ECO:0000256" key="2">
    <source>
        <dbReference type="ARBA" id="ARBA00000909"/>
    </source>
</evidence>
<evidence type="ECO:0000256" key="13">
    <source>
        <dbReference type="ARBA" id="ARBA00023268"/>
    </source>
</evidence>
<evidence type="ECO:0000313" key="22">
    <source>
        <dbReference type="EMBL" id="ADL08645.1"/>
    </source>
</evidence>
<feature type="binding site" evidence="17">
    <location>
        <position position="460"/>
    </location>
    <ligand>
        <name>(6S)-NADPHX</name>
        <dbReference type="ChEBI" id="CHEBI:64076"/>
    </ligand>
</feature>
<accession>D9RZ91</accession>
<dbReference type="HOGENOM" id="CLU_024853_4_1_9"/>
<dbReference type="InterPro" id="IPR030677">
    <property type="entry name" value="Nnr"/>
</dbReference>
<dbReference type="InterPro" id="IPR017953">
    <property type="entry name" value="Carbohydrate_kinase_pred_CS"/>
</dbReference>
<dbReference type="NCBIfam" id="TIGR00196">
    <property type="entry name" value="yjeF_cterm"/>
    <property type="match status" value="1"/>
</dbReference>
<keyword evidence="22" id="KW-0418">Kinase</keyword>
<keyword evidence="5 18" id="KW-0479">Metal-binding</keyword>
<comment type="caution">
    <text evidence="18">Lacks conserved residue(s) required for the propagation of feature annotation.</text>
</comment>
<dbReference type="GO" id="GO:0046872">
    <property type="term" value="F:metal ion binding"/>
    <property type="evidence" value="ECO:0007669"/>
    <property type="project" value="UniProtKB-UniRule"/>
</dbReference>
<dbReference type="EMBL" id="CP002131">
    <property type="protein sequence ID" value="ADL08645.1"/>
    <property type="molecule type" value="Genomic_DNA"/>
</dbReference>
<keyword evidence="6 17" id="KW-0547">Nucleotide-binding</keyword>
<comment type="similarity">
    <text evidence="18">Belongs to the NnrE/AIBP family.</text>
</comment>
<gene>
    <name evidence="17" type="primary">nnrD</name>
    <name evidence="18" type="synonym">nnrE</name>
    <name evidence="22" type="ordered locus">Toce_1916</name>
</gene>
<evidence type="ECO:0000256" key="4">
    <source>
        <dbReference type="ARBA" id="ARBA00009524"/>
    </source>
</evidence>
<dbReference type="EC" id="4.2.1.136" evidence="19"/>
<dbReference type="PROSITE" id="PS51383">
    <property type="entry name" value="YJEF_C_3"/>
    <property type="match status" value="1"/>
</dbReference>
<keyword evidence="22" id="KW-0808">Transferase</keyword>
<comment type="catalytic activity">
    <reaction evidence="16 17 19">
        <text>(6S)-NADPHX + ADP = AMP + phosphate + NADPH + H(+)</text>
        <dbReference type="Rhea" id="RHEA:32235"/>
        <dbReference type="ChEBI" id="CHEBI:15378"/>
        <dbReference type="ChEBI" id="CHEBI:43474"/>
        <dbReference type="ChEBI" id="CHEBI:57783"/>
        <dbReference type="ChEBI" id="CHEBI:64076"/>
        <dbReference type="ChEBI" id="CHEBI:456215"/>
        <dbReference type="ChEBI" id="CHEBI:456216"/>
        <dbReference type="EC" id="4.2.1.136"/>
    </reaction>
</comment>
<feature type="binding site" evidence="18">
    <location>
        <position position="169"/>
    </location>
    <ligand>
        <name>(6S)-NADPHX</name>
        <dbReference type="ChEBI" id="CHEBI:64076"/>
    </ligand>
</feature>
<evidence type="ECO:0000256" key="9">
    <source>
        <dbReference type="ARBA" id="ARBA00022958"/>
    </source>
</evidence>
<name>D9RZ91_THEOJ</name>
<dbReference type="RefSeq" id="WP_013276666.1">
    <property type="nucleotide sequence ID" value="NC_014377.1"/>
</dbReference>
<keyword evidence="9 18" id="KW-0630">Potassium</keyword>